<keyword evidence="2" id="KW-1185">Reference proteome</keyword>
<evidence type="ECO:0000313" key="2">
    <source>
        <dbReference type="Proteomes" id="UP000460272"/>
    </source>
</evidence>
<gene>
    <name evidence="1" type="ORF">EAS64_30355</name>
</gene>
<dbReference type="EMBL" id="RPFW01000006">
    <property type="protein sequence ID" value="TVZ01761.1"/>
    <property type="molecule type" value="Genomic_DNA"/>
</dbReference>
<protein>
    <submittedName>
        <fullName evidence="1">Uncharacterized protein</fullName>
    </submittedName>
</protein>
<dbReference type="AlphaFoldDB" id="A0A6P2BTS1"/>
<name>A0A6P2BTS1_9ACTN</name>
<dbReference type="Proteomes" id="UP000460272">
    <property type="component" value="Unassembled WGS sequence"/>
</dbReference>
<organism evidence="1 2">
    <name type="scientific">Trebonia kvetii</name>
    <dbReference type="NCBI Taxonomy" id="2480626"/>
    <lineage>
        <taxon>Bacteria</taxon>
        <taxon>Bacillati</taxon>
        <taxon>Actinomycetota</taxon>
        <taxon>Actinomycetes</taxon>
        <taxon>Streptosporangiales</taxon>
        <taxon>Treboniaceae</taxon>
        <taxon>Trebonia</taxon>
    </lineage>
</organism>
<dbReference type="OrthoDB" id="144586at2"/>
<sequence>MMASDGLSPAGVTAPAAGMGAEDDLQLLRHYEPVLRFTLGELFLPMSVEGYLGNCSLWRSAVPGGAGPRDGAEQLCTPGELTPARLAQTSAATGRDLSLRFVERPLGRSEFRAWRRDAGRAQLAAGGSRFAAVGLLSRFIDAAMRLSLLLRGRVPGGTAAAAEQKYRAQADPDSCPYYGRVTRDRGFVALQYWFFYAMNDWRSTFGGVNDHEADWEQVHCLPAGPAGPVLPPI</sequence>
<proteinExistence type="predicted"/>
<reference evidence="1 2" key="1">
    <citation type="submission" date="2018-11" db="EMBL/GenBank/DDBJ databases">
        <title>Trebonia kvetii gen.nov., sp.nov., a novel acidophilic actinobacterium, and proposal of the new actinobacterial family Treboniaceae fam. nov.</title>
        <authorList>
            <person name="Rapoport D."/>
            <person name="Sagova-Mareckova M."/>
            <person name="Sedlacek I."/>
            <person name="Provaznik J."/>
            <person name="Kralova S."/>
            <person name="Pavlinic D."/>
            <person name="Benes V."/>
            <person name="Kopecky J."/>
        </authorList>
    </citation>
    <scope>NUCLEOTIDE SEQUENCE [LARGE SCALE GENOMIC DNA]</scope>
    <source>
        <strain evidence="1 2">15Tr583</strain>
    </source>
</reference>
<evidence type="ECO:0000313" key="1">
    <source>
        <dbReference type="EMBL" id="TVZ01761.1"/>
    </source>
</evidence>
<comment type="caution">
    <text evidence="1">The sequence shown here is derived from an EMBL/GenBank/DDBJ whole genome shotgun (WGS) entry which is preliminary data.</text>
</comment>
<accession>A0A6P2BTS1</accession>